<keyword evidence="3" id="KW-1185">Reference proteome</keyword>
<reference evidence="2 3" key="1">
    <citation type="submission" date="2023-11" db="EMBL/GenBank/DDBJ databases">
        <title>Lentzea sokolovensis, sp. nov., Lentzea kristufkii, sp. nov., and Lentzea miocenensis, sp. nov., rare actinobacteria from Sokolov Coal Basin, Miocene lacustrine sediment, Czech Republic.</title>
        <authorList>
            <person name="Lara A."/>
            <person name="Kotroba L."/>
            <person name="Nouioui I."/>
            <person name="Neumann-Schaal M."/>
            <person name="Mast Y."/>
            <person name="Chronakova A."/>
        </authorList>
    </citation>
    <scope>NUCLEOTIDE SEQUENCE [LARGE SCALE GENOMIC DNA]</scope>
    <source>
        <strain evidence="2 3">BCCO 10_0798</strain>
    </source>
</reference>
<organism evidence="2 3">
    <name type="scientific">Lentzea kristufekii</name>
    <dbReference type="NCBI Taxonomy" id="3095430"/>
    <lineage>
        <taxon>Bacteria</taxon>
        <taxon>Bacillati</taxon>
        <taxon>Actinomycetota</taxon>
        <taxon>Actinomycetes</taxon>
        <taxon>Pseudonocardiales</taxon>
        <taxon>Pseudonocardiaceae</taxon>
        <taxon>Lentzea</taxon>
    </lineage>
</organism>
<accession>A0ABU4TJS0</accession>
<name>A0ABU4TJS0_9PSEU</name>
<proteinExistence type="predicted"/>
<dbReference type="Proteomes" id="UP001271792">
    <property type="component" value="Unassembled WGS sequence"/>
</dbReference>
<evidence type="ECO:0000313" key="2">
    <source>
        <dbReference type="EMBL" id="MDX8048465.1"/>
    </source>
</evidence>
<dbReference type="EMBL" id="JAXAVV010000002">
    <property type="protein sequence ID" value="MDX8048465.1"/>
    <property type="molecule type" value="Genomic_DNA"/>
</dbReference>
<comment type="caution">
    <text evidence="2">The sequence shown here is derived from an EMBL/GenBank/DDBJ whole genome shotgun (WGS) entry which is preliminary data.</text>
</comment>
<sequence>MGTAELPAGGPFTERGTKQWKALHGGGEKIGPDVAPLTCSVKVEAASNFLAAQTASGTSSTAC</sequence>
<feature type="region of interest" description="Disordered" evidence="1">
    <location>
        <begin position="1"/>
        <end position="27"/>
    </location>
</feature>
<protein>
    <submittedName>
        <fullName evidence="2">Uncharacterized protein</fullName>
    </submittedName>
</protein>
<dbReference type="RefSeq" id="WP_319982583.1">
    <property type="nucleotide sequence ID" value="NZ_JAXAVV010000002.1"/>
</dbReference>
<gene>
    <name evidence="2" type="ORF">SK571_03650</name>
</gene>
<evidence type="ECO:0000256" key="1">
    <source>
        <dbReference type="SAM" id="MobiDB-lite"/>
    </source>
</evidence>
<evidence type="ECO:0000313" key="3">
    <source>
        <dbReference type="Proteomes" id="UP001271792"/>
    </source>
</evidence>